<protein>
    <submittedName>
        <fullName evidence="2">Uncharacterized protein</fullName>
    </submittedName>
</protein>
<evidence type="ECO:0000256" key="1">
    <source>
        <dbReference type="SAM" id="MobiDB-lite"/>
    </source>
</evidence>
<feature type="compositionally biased region" description="Acidic residues" evidence="1">
    <location>
        <begin position="159"/>
        <end position="171"/>
    </location>
</feature>
<dbReference type="EMBL" id="JAWWNJ010000002">
    <property type="protein sequence ID" value="KAK7061694.1"/>
    <property type="molecule type" value="Genomic_DNA"/>
</dbReference>
<gene>
    <name evidence="2" type="ORF">R3P38DRAFT_2831001</name>
</gene>
<keyword evidence="3" id="KW-1185">Reference proteome</keyword>
<dbReference type="AlphaFoldDB" id="A0AAW0EB44"/>
<sequence length="171" mass="19550">MIPTARLLRDAIIRSKRKPSPKVASPKTTNMILSILKKHAPVGRSTKEIFDEAISTWPPASPPSIPEPYRSSKGVIIQPMNQPLDHPIRSVRFLKFLLNELKTGRVVKISYISTDEESLTGTERSRMMDKKGNMREDPRAFRWTLNEQGIHWENKTVNAEEDEGESQEESR</sequence>
<name>A0AAW0EB44_9AGAR</name>
<proteinExistence type="predicted"/>
<evidence type="ECO:0000313" key="3">
    <source>
        <dbReference type="Proteomes" id="UP001362999"/>
    </source>
</evidence>
<feature type="region of interest" description="Disordered" evidence="1">
    <location>
        <begin position="152"/>
        <end position="171"/>
    </location>
</feature>
<evidence type="ECO:0000313" key="2">
    <source>
        <dbReference type="EMBL" id="KAK7061694.1"/>
    </source>
</evidence>
<organism evidence="2 3">
    <name type="scientific">Favolaschia claudopus</name>
    <dbReference type="NCBI Taxonomy" id="2862362"/>
    <lineage>
        <taxon>Eukaryota</taxon>
        <taxon>Fungi</taxon>
        <taxon>Dikarya</taxon>
        <taxon>Basidiomycota</taxon>
        <taxon>Agaricomycotina</taxon>
        <taxon>Agaricomycetes</taxon>
        <taxon>Agaricomycetidae</taxon>
        <taxon>Agaricales</taxon>
        <taxon>Marasmiineae</taxon>
        <taxon>Mycenaceae</taxon>
        <taxon>Favolaschia</taxon>
    </lineage>
</organism>
<accession>A0AAW0EB44</accession>
<dbReference type="Proteomes" id="UP001362999">
    <property type="component" value="Unassembled WGS sequence"/>
</dbReference>
<reference evidence="2 3" key="1">
    <citation type="journal article" date="2024" name="J Genomics">
        <title>Draft genome sequencing and assembly of Favolaschia claudopus CIRM-BRFM 2984 isolated from oak limbs.</title>
        <authorList>
            <person name="Navarro D."/>
            <person name="Drula E."/>
            <person name="Chaduli D."/>
            <person name="Cazenave R."/>
            <person name="Ahrendt S."/>
            <person name="Wang J."/>
            <person name="Lipzen A."/>
            <person name="Daum C."/>
            <person name="Barry K."/>
            <person name="Grigoriev I.V."/>
            <person name="Favel A."/>
            <person name="Rosso M.N."/>
            <person name="Martin F."/>
        </authorList>
    </citation>
    <scope>NUCLEOTIDE SEQUENCE [LARGE SCALE GENOMIC DNA]</scope>
    <source>
        <strain evidence="2 3">CIRM-BRFM 2984</strain>
    </source>
</reference>
<comment type="caution">
    <text evidence="2">The sequence shown here is derived from an EMBL/GenBank/DDBJ whole genome shotgun (WGS) entry which is preliminary data.</text>
</comment>